<feature type="compositionally biased region" description="Acidic residues" evidence="1">
    <location>
        <begin position="153"/>
        <end position="168"/>
    </location>
</feature>
<evidence type="ECO:0000256" key="1">
    <source>
        <dbReference type="SAM" id="MobiDB-lite"/>
    </source>
</evidence>
<protein>
    <recommendedName>
        <fullName evidence="3">Helix-turn-helix domain-containing protein</fullName>
    </recommendedName>
</protein>
<proteinExistence type="predicted"/>
<evidence type="ECO:0000313" key="2">
    <source>
        <dbReference type="EMBL" id="SVC80851.1"/>
    </source>
</evidence>
<gene>
    <name evidence="2" type="ORF">METZ01_LOCUS333705</name>
</gene>
<dbReference type="AlphaFoldDB" id="A0A382Q9C6"/>
<dbReference type="EMBL" id="UINC01112132">
    <property type="protein sequence ID" value="SVC80851.1"/>
    <property type="molecule type" value="Genomic_DNA"/>
</dbReference>
<evidence type="ECO:0008006" key="3">
    <source>
        <dbReference type="Google" id="ProtNLM"/>
    </source>
</evidence>
<feature type="non-terminal residue" evidence="2">
    <location>
        <position position="168"/>
    </location>
</feature>
<accession>A0A382Q9C6</accession>
<sequence length="168" mass="18261">MGDYFGFEDVMSELELGEEELKRMVSEGELRAFRDENKMKFKKEDVDSLKKGRITEPTIILPSTPSDEPIEETSLDLDIGNETAALAAAESSDTGLDFSDDLGTDVSESSDLSPFDTDDDLLVTEATGSEIGSDTTETFIEEDSETGLGTEPIELEDDADATLEADVI</sequence>
<feature type="compositionally biased region" description="Polar residues" evidence="1">
    <location>
        <begin position="126"/>
        <end position="138"/>
    </location>
</feature>
<feature type="region of interest" description="Disordered" evidence="1">
    <location>
        <begin position="87"/>
        <end position="168"/>
    </location>
</feature>
<name>A0A382Q9C6_9ZZZZ</name>
<organism evidence="2">
    <name type="scientific">marine metagenome</name>
    <dbReference type="NCBI Taxonomy" id="408172"/>
    <lineage>
        <taxon>unclassified sequences</taxon>
        <taxon>metagenomes</taxon>
        <taxon>ecological metagenomes</taxon>
    </lineage>
</organism>
<feature type="non-terminal residue" evidence="2">
    <location>
        <position position="1"/>
    </location>
</feature>
<reference evidence="2" key="1">
    <citation type="submission" date="2018-05" db="EMBL/GenBank/DDBJ databases">
        <authorList>
            <person name="Lanie J.A."/>
            <person name="Ng W.-L."/>
            <person name="Kazmierczak K.M."/>
            <person name="Andrzejewski T.M."/>
            <person name="Davidsen T.M."/>
            <person name="Wayne K.J."/>
            <person name="Tettelin H."/>
            <person name="Glass J.I."/>
            <person name="Rusch D."/>
            <person name="Podicherti R."/>
            <person name="Tsui H.-C.T."/>
            <person name="Winkler M.E."/>
        </authorList>
    </citation>
    <scope>NUCLEOTIDE SEQUENCE</scope>
</reference>